<accession>A0A2P6NTL7</accession>
<dbReference type="Proteomes" id="UP000241769">
    <property type="component" value="Unassembled WGS sequence"/>
</dbReference>
<dbReference type="InParanoid" id="A0A2P6NTL7"/>
<dbReference type="InterPro" id="IPR051179">
    <property type="entry name" value="WD_repeat_multifunction"/>
</dbReference>
<dbReference type="InterPro" id="IPR001680">
    <property type="entry name" value="WD40_rpt"/>
</dbReference>
<reference evidence="3 4" key="1">
    <citation type="journal article" date="2018" name="Genome Biol. Evol.">
        <title>Multiple Roots of Fruiting Body Formation in Amoebozoa.</title>
        <authorList>
            <person name="Hillmann F."/>
            <person name="Forbes G."/>
            <person name="Novohradska S."/>
            <person name="Ferling I."/>
            <person name="Riege K."/>
            <person name="Groth M."/>
            <person name="Westermann M."/>
            <person name="Marz M."/>
            <person name="Spaller T."/>
            <person name="Winckler T."/>
            <person name="Schaap P."/>
            <person name="Glockner G."/>
        </authorList>
    </citation>
    <scope>NUCLEOTIDE SEQUENCE [LARGE SCALE GENOMIC DNA]</scope>
    <source>
        <strain evidence="3 4">Jena</strain>
    </source>
</reference>
<protein>
    <submittedName>
        <fullName evidence="3">Uncharacterized protein</fullName>
    </submittedName>
</protein>
<keyword evidence="1" id="KW-0853">WD repeat</keyword>
<proteinExistence type="predicted"/>
<keyword evidence="4" id="KW-1185">Reference proteome</keyword>
<dbReference type="PANTHER" id="PTHR19857">
    <property type="entry name" value="MITOCHONDRIAL DIVISION PROTEIN 1-RELATED"/>
    <property type="match status" value="1"/>
</dbReference>
<organism evidence="3 4">
    <name type="scientific">Planoprotostelium fungivorum</name>
    <dbReference type="NCBI Taxonomy" id="1890364"/>
    <lineage>
        <taxon>Eukaryota</taxon>
        <taxon>Amoebozoa</taxon>
        <taxon>Evosea</taxon>
        <taxon>Variosea</taxon>
        <taxon>Cavosteliida</taxon>
        <taxon>Cavosteliaceae</taxon>
        <taxon>Planoprotostelium</taxon>
    </lineage>
</organism>
<dbReference type="Gene3D" id="2.130.10.10">
    <property type="entry name" value="YVTN repeat-like/Quinoprotein amine dehydrogenase"/>
    <property type="match status" value="2"/>
</dbReference>
<keyword evidence="2" id="KW-0677">Repeat</keyword>
<dbReference type="AlphaFoldDB" id="A0A2P6NTL7"/>
<name>A0A2P6NTL7_9EUKA</name>
<gene>
    <name evidence="3" type="ORF">PROFUN_01566</name>
</gene>
<dbReference type="InterPro" id="IPR015943">
    <property type="entry name" value="WD40/YVTN_repeat-like_dom_sf"/>
</dbReference>
<evidence type="ECO:0000313" key="4">
    <source>
        <dbReference type="Proteomes" id="UP000241769"/>
    </source>
</evidence>
<evidence type="ECO:0000256" key="2">
    <source>
        <dbReference type="ARBA" id="ARBA00022737"/>
    </source>
</evidence>
<dbReference type="InterPro" id="IPR036322">
    <property type="entry name" value="WD40_repeat_dom_sf"/>
</dbReference>
<sequence length="468" mass="52313">MRSDLTRYFHPVLKSKLDQTEETREIADEIRNEQKLQDGGVVPPTIVDPIESDEVKKDGNITTPTQEECNISQRNVINDIRKRSLFGRIGSSFRSSASDHYYSRWKQLAQFYQPQNFTSRVSLVHSSHIASISFRSDGGSNCLATGSTDGRLQIHNFDTFSSLNVHNHNYNEKYNLGREEGPGKPRSEDPYRGQRIKAVRWLDFNGNQIGVCCSSSRSVSLYDLSNYNGHSPTFTLDAAGCSGIFDFQNSSGERSQVIGGGRDGMLRLWDTRSSGKPRRTEASHGSIQSIQLTSDHRVAFCGTSSGLIVAWDVRQLRHPLCTMDIRRSIVESPLCPTLFRGEISSIRLSPNDDVITVQTTDGIGSLNLPDKKWINWTEDEEWRENFQPDACYVQGPWLCRTVIGDFIEISGETASLASFTEETTDTEKQERKVKVQTSYQPSCVAVDASGHYIGVGLANNHVAVLGLQ</sequence>
<evidence type="ECO:0000256" key="1">
    <source>
        <dbReference type="ARBA" id="ARBA00022574"/>
    </source>
</evidence>
<comment type="caution">
    <text evidence="3">The sequence shown here is derived from an EMBL/GenBank/DDBJ whole genome shotgun (WGS) entry which is preliminary data.</text>
</comment>
<evidence type="ECO:0000313" key="3">
    <source>
        <dbReference type="EMBL" id="PRP87304.1"/>
    </source>
</evidence>
<dbReference type="SUPFAM" id="SSF50978">
    <property type="entry name" value="WD40 repeat-like"/>
    <property type="match status" value="1"/>
</dbReference>
<dbReference type="PANTHER" id="PTHR19857:SF21">
    <property type="entry name" value="ANAPHASE-PROMOTING COMPLEX SUBUNIT 4 WD40 DOMAIN-CONTAINING PROTEIN"/>
    <property type="match status" value="1"/>
</dbReference>
<dbReference type="EMBL" id="MDYQ01000021">
    <property type="protein sequence ID" value="PRP87304.1"/>
    <property type="molecule type" value="Genomic_DNA"/>
</dbReference>
<dbReference type="SMART" id="SM00320">
    <property type="entry name" value="WD40"/>
    <property type="match status" value="4"/>
</dbReference>
<dbReference type="OrthoDB" id="10260946at2759"/>